<feature type="disulfide bond" evidence="3">
    <location>
        <begin position="455"/>
        <end position="475"/>
    </location>
</feature>
<dbReference type="InterPro" id="IPR024079">
    <property type="entry name" value="MetalloPept_cat_dom_sf"/>
</dbReference>
<feature type="compositionally biased region" description="Basic and acidic residues" evidence="5">
    <location>
        <begin position="709"/>
        <end position="720"/>
    </location>
</feature>
<feature type="compositionally biased region" description="Basic and acidic residues" evidence="5">
    <location>
        <begin position="792"/>
        <end position="805"/>
    </location>
</feature>
<dbReference type="InterPro" id="IPR036436">
    <property type="entry name" value="Disintegrin_dom_sf"/>
</dbReference>
<dbReference type="Gene3D" id="4.10.70.10">
    <property type="entry name" value="Disintegrin domain"/>
    <property type="match status" value="1"/>
</dbReference>
<evidence type="ECO:0000256" key="2">
    <source>
        <dbReference type="ARBA" id="ARBA00023157"/>
    </source>
</evidence>
<dbReference type="Pfam" id="PF00200">
    <property type="entry name" value="Disintegrin"/>
    <property type="match status" value="1"/>
</dbReference>
<keyword evidence="6" id="KW-0812">Transmembrane</keyword>
<evidence type="ECO:0000256" key="1">
    <source>
        <dbReference type="ARBA" id="ARBA00004479"/>
    </source>
</evidence>
<dbReference type="Pfam" id="PF08516">
    <property type="entry name" value="ADAM_CR"/>
    <property type="match status" value="1"/>
</dbReference>
<dbReference type="PANTHER" id="PTHR11905">
    <property type="entry name" value="ADAM A DISINTEGRIN AND METALLOPROTEASE DOMAIN"/>
    <property type="match status" value="1"/>
</dbReference>
<dbReference type="OMA" id="TSHMCPD"/>
<sequence length="825" mass="92827">MKILVLLHWLGVFLFCSGHTEDEHPRYHNPPEVVIPLKVTGTARGKKTPGWLSYSLHFGGQEHIIHLRVKRILLSPHLSVFTYTDQGAVLEDQPFVQNDCYYHGHVEGDPESLVALSTCFGGFQGILQISDIVYEIKPMMFSTTFEHLVYIVDGKEAQFPTVRSGLMKNEISCHIQFQETNESSRYPTSYEGWWVHIRIIEFVIVADSYLYKRYERNESKLMEDLYVLNNIVNSIHLVIGNRILLVNLEIWTEKNPFVVDDPNFSAPRFCQWKWTTIYAELRHDIAHLFMNRELRGLSGSGLTRGSCTGLRNCAIITFWNKTLGRSAIATAHHLGHNVGMPHDRPTCKCAHPKCIMHEHNPPTTKFSNCSYDYFYQYTVQKTKCLLEHFHTKDIFNLKRCGNGVVEGEEQCDCGVLKHCAKDPCCMPDCTLTQGSACAYGLCCKNCQFLPSGELCRKEVNQCDLPEWCNGTSHKCPDDVYVEDGIPCNDRSYCYEKRCNDRDQHCQQIFGKDAKNAIQSCYKRVNTQGTRVGHCGIKGSTYVKCGKLDILCGRLQCENVKELPSLSDHTTVYLSNFSDATCWGTDYHIGMTIPDIGDVKDGTECGQDHMCIKQHCVHIAFLDSNCSPELCNMRGICNNKHHCHCNYLWDPPHCVMKGYGGSVDSGPPPKTERKKKFCFPCLLVLLILLILLCCLCFMLCRKKSKKKEIKQKEVKAKEKPKSAVPSRAPSVASQGEKNVLSAPPSRAPSVVSQGEKTMPSAPPSRAPSVVSQGEKNVLSAPPSRAPSVVSQEGKPKQPQKEKEKLQRPPSRAPSTQSQGSTKMSPA</sequence>
<dbReference type="Gene3D" id="3.40.390.10">
    <property type="entry name" value="Collagenase (Catalytic Domain)"/>
    <property type="match status" value="1"/>
</dbReference>
<keyword evidence="4" id="KW-0479">Metal-binding</keyword>
<comment type="caution">
    <text evidence="4">Lacks conserved residue(s) required for the propagation of feature annotation.</text>
</comment>
<feature type="binding site" evidence="4">
    <location>
        <position position="332"/>
    </location>
    <ligand>
        <name>Zn(2+)</name>
        <dbReference type="ChEBI" id="CHEBI:29105"/>
        <note>catalytic</note>
    </ligand>
</feature>
<keyword evidence="4" id="KW-0862">Zinc</keyword>
<dbReference type="InterPro" id="IPR002870">
    <property type="entry name" value="Peptidase_M12B_N"/>
</dbReference>
<dbReference type="PRINTS" id="PR00289">
    <property type="entry name" value="DISINTEGRIN"/>
</dbReference>
<evidence type="ECO:0000256" key="3">
    <source>
        <dbReference type="PROSITE-ProRule" id="PRU00068"/>
    </source>
</evidence>
<feature type="compositionally biased region" description="Low complexity" evidence="5">
    <location>
        <begin position="778"/>
        <end position="791"/>
    </location>
</feature>
<dbReference type="InterPro" id="IPR001590">
    <property type="entry name" value="Peptidase_M12B"/>
</dbReference>
<reference evidence="10" key="3">
    <citation type="submission" date="2025-09" db="UniProtKB">
        <authorList>
            <consortium name="Ensembl"/>
        </authorList>
    </citation>
    <scope>IDENTIFICATION</scope>
</reference>
<dbReference type="STRING" id="30611.ENSOGAP00000022390"/>
<feature type="compositionally biased region" description="Polar residues" evidence="5">
    <location>
        <begin position="811"/>
        <end position="825"/>
    </location>
</feature>
<evidence type="ECO:0000259" key="8">
    <source>
        <dbReference type="PROSITE" id="PS50214"/>
    </source>
</evidence>
<feature type="binding site" evidence="4">
    <location>
        <position position="336"/>
    </location>
    <ligand>
        <name>Zn(2+)</name>
        <dbReference type="ChEBI" id="CHEBI:29105"/>
        <note>catalytic</note>
    </ligand>
</feature>
<organism evidence="10 11">
    <name type="scientific">Otolemur garnettii</name>
    <name type="common">Small-eared galago</name>
    <name type="synonym">Garnett's greater bushbaby</name>
    <dbReference type="NCBI Taxonomy" id="30611"/>
    <lineage>
        <taxon>Eukaryota</taxon>
        <taxon>Metazoa</taxon>
        <taxon>Chordata</taxon>
        <taxon>Craniata</taxon>
        <taxon>Vertebrata</taxon>
        <taxon>Euteleostomi</taxon>
        <taxon>Mammalia</taxon>
        <taxon>Eutheria</taxon>
        <taxon>Euarchontoglires</taxon>
        <taxon>Primates</taxon>
        <taxon>Strepsirrhini</taxon>
        <taxon>Lorisiformes</taxon>
        <taxon>Galagidae</taxon>
        <taxon>Otolemur</taxon>
    </lineage>
</organism>
<feature type="compositionally biased region" description="Low complexity" evidence="5">
    <location>
        <begin position="740"/>
        <end position="751"/>
    </location>
</feature>
<dbReference type="GO" id="GO:1990913">
    <property type="term" value="C:sperm head plasma membrane"/>
    <property type="evidence" value="ECO:0007669"/>
    <property type="project" value="TreeGrafter"/>
</dbReference>
<gene>
    <name evidence="10" type="primary">ADAM29</name>
</gene>
<evidence type="ECO:0000259" key="9">
    <source>
        <dbReference type="PROSITE" id="PS50215"/>
    </source>
</evidence>
<dbReference type="PROSITE" id="PS00427">
    <property type="entry name" value="DISINTEGRIN_1"/>
    <property type="match status" value="1"/>
</dbReference>
<name>H0Y1Z7_OTOGA</name>
<keyword evidence="11" id="KW-1185">Reference proteome</keyword>
<evidence type="ECO:0000256" key="7">
    <source>
        <dbReference type="SAM" id="SignalP"/>
    </source>
</evidence>
<dbReference type="GeneTree" id="ENSGT00940000163394"/>
<dbReference type="GO" id="GO:0009897">
    <property type="term" value="C:external side of plasma membrane"/>
    <property type="evidence" value="ECO:0007669"/>
    <property type="project" value="TreeGrafter"/>
</dbReference>
<dbReference type="InterPro" id="IPR006586">
    <property type="entry name" value="ADAM_Cys-rich"/>
</dbReference>
<feature type="transmembrane region" description="Helical" evidence="6">
    <location>
        <begin position="681"/>
        <end position="699"/>
    </location>
</feature>
<evidence type="ECO:0000313" key="11">
    <source>
        <dbReference type="Proteomes" id="UP000005225"/>
    </source>
</evidence>
<dbReference type="PROSITE" id="PS50214">
    <property type="entry name" value="DISINTEGRIN_2"/>
    <property type="match status" value="1"/>
</dbReference>
<reference evidence="11" key="1">
    <citation type="submission" date="2011-03" db="EMBL/GenBank/DDBJ databases">
        <title>Version 3 of the genome sequence of Otolemur garnettii (Bushbaby).</title>
        <authorList>
            <consortium name="The Broad Institute Genome Sequencing Platform"/>
            <person name="Di Palma F."/>
            <person name="Johnson J."/>
            <person name="Lander E.S."/>
            <person name="Lindblad-Toh K."/>
            <person name="Jaffe D.B."/>
            <person name="Gnerre S."/>
            <person name="MacCallum I."/>
            <person name="Przybylski D."/>
            <person name="Ribeiro F.J."/>
            <person name="Burton J.N."/>
            <person name="Walker B.J."/>
            <person name="Sharpe T."/>
            <person name="Hall G."/>
        </authorList>
    </citation>
    <scope>NUCLEOTIDE SEQUENCE [LARGE SCALE GENOMIC DNA]</scope>
</reference>
<evidence type="ECO:0000256" key="4">
    <source>
        <dbReference type="PROSITE-ProRule" id="PRU00276"/>
    </source>
</evidence>
<dbReference type="GO" id="GO:0008584">
    <property type="term" value="P:male gonad development"/>
    <property type="evidence" value="ECO:0007669"/>
    <property type="project" value="TreeGrafter"/>
</dbReference>
<feature type="region of interest" description="Disordered" evidence="5">
    <location>
        <begin position="708"/>
        <end position="825"/>
    </location>
</feature>
<accession>H0Y1Z7</accession>
<evidence type="ECO:0000256" key="6">
    <source>
        <dbReference type="SAM" id="Phobius"/>
    </source>
</evidence>
<keyword evidence="6" id="KW-1133">Transmembrane helix</keyword>
<protein>
    <submittedName>
        <fullName evidence="10">ADAM metallopeptidase domain 29</fullName>
    </submittedName>
</protein>
<feature type="chain" id="PRO_5046332000" evidence="7">
    <location>
        <begin position="19"/>
        <end position="825"/>
    </location>
</feature>
<evidence type="ECO:0000256" key="5">
    <source>
        <dbReference type="SAM" id="MobiDB-lite"/>
    </source>
</evidence>
<keyword evidence="7" id="KW-0732">Signal</keyword>
<dbReference type="Ensembl" id="ENSOGAT00000015488.2">
    <property type="protein sequence ID" value="ENSOGAP00000022390.1"/>
    <property type="gene ID" value="ENSOGAG00000015487.2"/>
</dbReference>
<dbReference type="GO" id="GO:0006508">
    <property type="term" value="P:proteolysis"/>
    <property type="evidence" value="ECO:0007669"/>
    <property type="project" value="InterPro"/>
</dbReference>
<proteinExistence type="predicted"/>
<dbReference type="eggNOG" id="KOG3607">
    <property type="taxonomic scope" value="Eukaryota"/>
</dbReference>
<dbReference type="CDD" id="cd04269">
    <property type="entry name" value="ZnMc_adamalysin_II_like"/>
    <property type="match status" value="1"/>
</dbReference>
<dbReference type="HOGENOM" id="CLU_012714_4_0_1"/>
<feature type="compositionally biased region" description="Low complexity" evidence="5">
    <location>
        <begin position="721"/>
        <end position="732"/>
    </location>
</feature>
<evidence type="ECO:0000313" key="10">
    <source>
        <dbReference type="Ensembl" id="ENSOGAP00000022390.1"/>
    </source>
</evidence>
<feature type="domain" description="Disintegrin" evidence="8">
    <location>
        <begin position="397"/>
        <end position="483"/>
    </location>
</feature>
<dbReference type="FunCoup" id="H0Y1Z7">
    <property type="interactions" value="11"/>
</dbReference>
<dbReference type="SUPFAM" id="SSF57552">
    <property type="entry name" value="Blood coagulation inhibitor (disintegrin)"/>
    <property type="match status" value="1"/>
</dbReference>
<feature type="domain" description="Peptidase M12B" evidence="9">
    <location>
        <begin position="198"/>
        <end position="390"/>
    </location>
</feature>
<comment type="subcellular location">
    <subcellularLocation>
        <location evidence="1">Membrane</location>
        <topology evidence="1">Single-pass type I membrane protein</topology>
    </subcellularLocation>
</comment>
<dbReference type="GO" id="GO:0004222">
    <property type="term" value="F:metalloendopeptidase activity"/>
    <property type="evidence" value="ECO:0007669"/>
    <property type="project" value="InterPro"/>
</dbReference>
<dbReference type="Proteomes" id="UP000005225">
    <property type="component" value="Unassembled WGS sequence"/>
</dbReference>
<dbReference type="Pfam" id="PF01562">
    <property type="entry name" value="Pep_M12B_propep"/>
    <property type="match status" value="1"/>
</dbReference>
<feature type="binding site" evidence="4">
    <location>
        <position position="342"/>
    </location>
    <ligand>
        <name>Zn(2+)</name>
        <dbReference type="ChEBI" id="CHEBI:29105"/>
        <note>catalytic</note>
    </ligand>
</feature>
<dbReference type="SUPFAM" id="SSF55486">
    <property type="entry name" value="Metalloproteases ('zincins'), catalytic domain"/>
    <property type="match status" value="1"/>
</dbReference>
<dbReference type="InterPro" id="IPR001762">
    <property type="entry name" value="Disintegrin_dom"/>
</dbReference>
<dbReference type="Pfam" id="PF01421">
    <property type="entry name" value="Reprolysin"/>
    <property type="match status" value="1"/>
</dbReference>
<dbReference type="AlphaFoldDB" id="H0Y1Z7"/>
<dbReference type="PROSITE" id="PS50215">
    <property type="entry name" value="ADAM_MEPRO"/>
    <property type="match status" value="1"/>
</dbReference>
<keyword evidence="6" id="KW-0472">Membrane</keyword>
<dbReference type="InParanoid" id="H0Y1Z7"/>
<dbReference type="GO" id="GO:0046872">
    <property type="term" value="F:metal ion binding"/>
    <property type="evidence" value="ECO:0007669"/>
    <property type="project" value="UniProtKB-KW"/>
</dbReference>
<feature type="disulfide bond" evidence="4">
    <location>
        <begin position="349"/>
        <end position="354"/>
    </location>
</feature>
<dbReference type="SMART" id="SM00608">
    <property type="entry name" value="ACR"/>
    <property type="match status" value="1"/>
</dbReference>
<keyword evidence="2 4" id="KW-1015">Disulfide bond</keyword>
<dbReference type="SMART" id="SM00050">
    <property type="entry name" value="DISIN"/>
    <property type="match status" value="1"/>
</dbReference>
<dbReference type="InterPro" id="IPR018358">
    <property type="entry name" value="Disintegrin_CS"/>
</dbReference>
<dbReference type="EMBL" id="AAQR03095643">
    <property type="status" value="NOT_ANNOTATED_CDS"/>
    <property type="molecule type" value="Genomic_DNA"/>
</dbReference>
<dbReference type="PANTHER" id="PTHR11905:SF34">
    <property type="entry name" value="DISINTEGRIN AND METALLOPROTEINASE DOMAIN-CONTAINING PROTEIN 29"/>
    <property type="match status" value="1"/>
</dbReference>
<feature type="signal peptide" evidence="7">
    <location>
        <begin position="1"/>
        <end position="18"/>
    </location>
</feature>
<dbReference type="InterPro" id="IPR034027">
    <property type="entry name" value="Reprolysin_adamalysin"/>
</dbReference>
<reference evidence="10" key="2">
    <citation type="submission" date="2025-08" db="UniProtKB">
        <authorList>
            <consortium name="Ensembl"/>
        </authorList>
    </citation>
    <scope>IDENTIFICATION</scope>
</reference>